<name>A0A0C1CV40_9FLAO</name>
<dbReference type="OrthoDB" id="669636at2"/>
<dbReference type="AlphaFoldDB" id="A0A0C1CV40"/>
<keyword evidence="1" id="KW-0732">Signal</keyword>
<organism evidence="2 3">
    <name type="scientific">Kaistella jeonii</name>
    <dbReference type="NCBI Taxonomy" id="266749"/>
    <lineage>
        <taxon>Bacteria</taxon>
        <taxon>Pseudomonadati</taxon>
        <taxon>Bacteroidota</taxon>
        <taxon>Flavobacteriia</taxon>
        <taxon>Flavobacteriales</taxon>
        <taxon>Weeksellaceae</taxon>
        <taxon>Chryseobacterium group</taxon>
        <taxon>Kaistella</taxon>
    </lineage>
</organism>
<dbReference type="EMBL" id="JSYL01000010">
    <property type="protein sequence ID" value="KIA88151.1"/>
    <property type="molecule type" value="Genomic_DNA"/>
</dbReference>
<evidence type="ECO:0000313" key="2">
    <source>
        <dbReference type="EMBL" id="KIA88151.1"/>
    </source>
</evidence>
<keyword evidence="3" id="KW-1185">Reference proteome</keyword>
<gene>
    <name evidence="2" type="ORF">OA86_12435</name>
</gene>
<feature type="chain" id="PRO_5030004863" description="DUF4412 domain-containing protein" evidence="1">
    <location>
        <begin position="22"/>
        <end position="279"/>
    </location>
</feature>
<dbReference type="Proteomes" id="UP000031473">
    <property type="component" value="Unassembled WGS sequence"/>
</dbReference>
<evidence type="ECO:0000313" key="3">
    <source>
        <dbReference type="Proteomes" id="UP000031473"/>
    </source>
</evidence>
<reference evidence="2 3" key="1">
    <citation type="submission" date="2014-10" db="EMBL/GenBank/DDBJ databases">
        <title>Kaistella jeonii genome.</title>
        <authorList>
            <person name="Clayton J.T."/>
            <person name="Newman J.D."/>
        </authorList>
    </citation>
    <scope>NUCLEOTIDE SEQUENCE [LARGE SCALE GENOMIC DNA]</scope>
    <source>
        <strain evidence="2 3">DSM 17048</strain>
    </source>
</reference>
<dbReference type="RefSeq" id="WP_039353795.1">
    <property type="nucleotide sequence ID" value="NZ_FOLA01000012.1"/>
</dbReference>
<feature type="signal peptide" evidence="1">
    <location>
        <begin position="1"/>
        <end position="21"/>
    </location>
</feature>
<dbReference type="Gene3D" id="3.40.50.10610">
    <property type="entry name" value="ABC-type transport auxiliary lipoprotein component"/>
    <property type="match status" value="1"/>
</dbReference>
<protein>
    <recommendedName>
        <fullName evidence="4">DUF4412 domain-containing protein</fullName>
    </recommendedName>
</protein>
<accession>A0A0C1CV40</accession>
<evidence type="ECO:0008006" key="4">
    <source>
        <dbReference type="Google" id="ProtNLM"/>
    </source>
</evidence>
<sequence length="279" mass="31090">MKKIYTLVAIVCLSLHLSAQNASKSAHIIKLMDGKEMKGTVVKVSANEVTFVYEGEKAEYTVKNSDIEKIEHSSGRVEVYNNKVVKNDNKDLSAKKYTRAERKNKIAIMPFTFFVENDLGPEQIGLKAQEDTYGLIARNTPGYTILDARTTNALLNRAGAKKENIANFTMEDLCEIVGAEYIITGTVSQTKADKIENERGRVEVKPETKGNDVLTGITGIATGSKSKQQNYNVAVTVHIYKDDNTSIYSRSHKAFFPSTDGSFADPLQYIMKRNPLYKK</sequence>
<comment type="caution">
    <text evidence="2">The sequence shown here is derived from an EMBL/GenBank/DDBJ whole genome shotgun (WGS) entry which is preliminary data.</text>
</comment>
<proteinExistence type="predicted"/>
<evidence type="ECO:0000256" key="1">
    <source>
        <dbReference type="SAM" id="SignalP"/>
    </source>
</evidence>